<dbReference type="RefSeq" id="WP_104424386.1">
    <property type="nucleotide sequence ID" value="NZ_PTIY01000010.1"/>
</dbReference>
<dbReference type="AlphaFoldDB" id="A0A2S6GVT7"/>
<dbReference type="CDD" id="cd02966">
    <property type="entry name" value="TlpA_like_family"/>
    <property type="match status" value="1"/>
</dbReference>
<sequence length="178" mass="19974">MSTINPVKLLLLALLIATALGGCNKRAGLQIGDVIPDVTLTDFQGKSVSLPKDIKGKIALLRFWGVDCCFCDKEILLSLEPLYQKYKDREFMPVAINESRTDKTDERLKKFAHLTYPMLIDEYGLVAKQFGVIGLPTTFIIDEEGIVRDKITGEAGIEEFEKRFTTILNKGVFYENGH</sequence>
<reference evidence="6 7" key="1">
    <citation type="submission" date="2018-02" db="EMBL/GenBank/DDBJ databases">
        <title>Subsurface microbial communities from deep shales in Ohio and West Virginia, USA.</title>
        <authorList>
            <person name="Wrighton K."/>
        </authorList>
    </citation>
    <scope>NUCLEOTIDE SEQUENCE [LARGE SCALE GENOMIC DNA]</scope>
    <source>
        <strain evidence="6 7">OWC-G53F</strain>
    </source>
</reference>
<keyword evidence="7" id="KW-1185">Reference proteome</keyword>
<keyword evidence="3" id="KW-1015">Disulfide bond</keyword>
<dbReference type="Proteomes" id="UP000238071">
    <property type="component" value="Unassembled WGS sequence"/>
</dbReference>
<proteinExistence type="predicted"/>
<dbReference type="InterPro" id="IPR013766">
    <property type="entry name" value="Thioredoxin_domain"/>
</dbReference>
<dbReference type="PANTHER" id="PTHR42852:SF6">
    <property type="entry name" value="THIOL:DISULFIDE INTERCHANGE PROTEIN DSBE"/>
    <property type="match status" value="1"/>
</dbReference>
<dbReference type="InterPro" id="IPR050553">
    <property type="entry name" value="Thioredoxin_ResA/DsbE_sf"/>
</dbReference>
<evidence type="ECO:0000256" key="3">
    <source>
        <dbReference type="ARBA" id="ARBA00023157"/>
    </source>
</evidence>
<dbReference type="Pfam" id="PF00578">
    <property type="entry name" value="AhpC-TSA"/>
    <property type="match status" value="1"/>
</dbReference>
<evidence type="ECO:0000259" key="5">
    <source>
        <dbReference type="PROSITE" id="PS51352"/>
    </source>
</evidence>
<dbReference type="SUPFAM" id="SSF52833">
    <property type="entry name" value="Thioredoxin-like"/>
    <property type="match status" value="1"/>
</dbReference>
<dbReference type="InterPro" id="IPR000866">
    <property type="entry name" value="AhpC/TSA"/>
</dbReference>
<dbReference type="PANTHER" id="PTHR42852">
    <property type="entry name" value="THIOL:DISULFIDE INTERCHANGE PROTEIN DSBE"/>
    <property type="match status" value="1"/>
</dbReference>
<dbReference type="GO" id="GO:0017004">
    <property type="term" value="P:cytochrome complex assembly"/>
    <property type="evidence" value="ECO:0007669"/>
    <property type="project" value="UniProtKB-KW"/>
</dbReference>
<dbReference type="Gene3D" id="3.40.30.10">
    <property type="entry name" value="Glutaredoxin"/>
    <property type="match status" value="1"/>
</dbReference>
<dbReference type="GO" id="GO:0016209">
    <property type="term" value="F:antioxidant activity"/>
    <property type="evidence" value="ECO:0007669"/>
    <property type="project" value="InterPro"/>
</dbReference>
<name>A0A2S6GVT7_9GAMM</name>
<dbReference type="PROSITE" id="PS51352">
    <property type="entry name" value="THIOREDOXIN_2"/>
    <property type="match status" value="1"/>
</dbReference>
<comment type="subcellular location">
    <subcellularLocation>
        <location evidence="1">Cell envelope</location>
    </subcellularLocation>
</comment>
<feature type="domain" description="Thioredoxin" evidence="5">
    <location>
        <begin position="29"/>
        <end position="169"/>
    </location>
</feature>
<gene>
    <name evidence="6" type="ORF">B0F88_110141</name>
</gene>
<comment type="caution">
    <text evidence="6">The sequence shown here is derived from an EMBL/GenBank/DDBJ whole genome shotgun (WGS) entry which is preliminary data.</text>
</comment>
<dbReference type="InterPro" id="IPR036249">
    <property type="entry name" value="Thioredoxin-like_sf"/>
</dbReference>
<evidence type="ECO:0000313" key="6">
    <source>
        <dbReference type="EMBL" id="PPK69355.1"/>
    </source>
</evidence>
<dbReference type="OrthoDB" id="9788279at2"/>
<dbReference type="GO" id="GO:0016491">
    <property type="term" value="F:oxidoreductase activity"/>
    <property type="evidence" value="ECO:0007669"/>
    <property type="project" value="InterPro"/>
</dbReference>
<organism evidence="6 7">
    <name type="scientific">Methylobacter tundripaludum</name>
    <dbReference type="NCBI Taxonomy" id="173365"/>
    <lineage>
        <taxon>Bacteria</taxon>
        <taxon>Pseudomonadati</taxon>
        <taxon>Pseudomonadota</taxon>
        <taxon>Gammaproteobacteria</taxon>
        <taxon>Methylococcales</taxon>
        <taxon>Methylococcaceae</taxon>
        <taxon>Methylobacter</taxon>
    </lineage>
</organism>
<evidence type="ECO:0000256" key="2">
    <source>
        <dbReference type="ARBA" id="ARBA00022748"/>
    </source>
</evidence>
<keyword evidence="2" id="KW-0201">Cytochrome c-type biogenesis</keyword>
<dbReference type="EMBL" id="PTIY01000010">
    <property type="protein sequence ID" value="PPK69355.1"/>
    <property type="molecule type" value="Genomic_DNA"/>
</dbReference>
<evidence type="ECO:0000313" key="7">
    <source>
        <dbReference type="Proteomes" id="UP000238071"/>
    </source>
</evidence>
<accession>A0A2S6GVT7</accession>
<evidence type="ECO:0000256" key="1">
    <source>
        <dbReference type="ARBA" id="ARBA00004196"/>
    </source>
</evidence>
<keyword evidence="4" id="KW-0676">Redox-active center</keyword>
<evidence type="ECO:0000256" key="4">
    <source>
        <dbReference type="ARBA" id="ARBA00023284"/>
    </source>
</evidence>
<protein>
    <submittedName>
        <fullName evidence="6">Peroxiredoxin</fullName>
    </submittedName>
</protein>
<dbReference type="GO" id="GO:0030313">
    <property type="term" value="C:cell envelope"/>
    <property type="evidence" value="ECO:0007669"/>
    <property type="project" value="UniProtKB-SubCell"/>
</dbReference>